<feature type="region of interest" description="Disordered" evidence="3">
    <location>
        <begin position="287"/>
        <end position="361"/>
    </location>
</feature>
<proteinExistence type="evidence at transcript level"/>
<dbReference type="InterPro" id="IPR018200">
    <property type="entry name" value="USP_CS"/>
</dbReference>
<dbReference type="GO" id="GO:0006508">
    <property type="term" value="P:proteolysis"/>
    <property type="evidence" value="ECO:0007669"/>
    <property type="project" value="UniProtKB-KW"/>
</dbReference>
<dbReference type="PROSITE" id="PS00972">
    <property type="entry name" value="USP_1"/>
    <property type="match status" value="1"/>
</dbReference>
<dbReference type="PROSITE" id="PS00973">
    <property type="entry name" value="USP_2"/>
    <property type="match status" value="1"/>
</dbReference>
<dbReference type="InterPro" id="IPR028889">
    <property type="entry name" value="USP"/>
</dbReference>
<dbReference type="InterPro" id="IPR038765">
    <property type="entry name" value="Papain-like_cys_pep_sf"/>
</dbReference>
<evidence type="ECO:0000256" key="1">
    <source>
        <dbReference type="ARBA" id="ARBA00000707"/>
    </source>
</evidence>
<keyword evidence="2" id="KW-0788">Thiol protease</keyword>
<feature type="domain" description="USP" evidence="4">
    <location>
        <begin position="67"/>
        <end position="711"/>
    </location>
</feature>
<dbReference type="GO" id="GO:0016579">
    <property type="term" value="P:protein deubiquitination"/>
    <property type="evidence" value="ECO:0007669"/>
    <property type="project" value="InterPro"/>
</dbReference>
<dbReference type="InterPro" id="IPR050185">
    <property type="entry name" value="Ub_carboxyl-term_hydrolase"/>
</dbReference>
<keyword evidence="2 5" id="KW-0378">Hydrolase</keyword>
<feature type="compositionally biased region" description="Basic residues" evidence="3">
    <location>
        <begin position="288"/>
        <end position="301"/>
    </location>
</feature>
<feature type="compositionally biased region" description="Polar residues" evidence="3">
    <location>
        <begin position="431"/>
        <end position="446"/>
    </location>
</feature>
<feature type="compositionally biased region" description="Basic residues" evidence="3">
    <location>
        <begin position="326"/>
        <end position="340"/>
    </location>
</feature>
<feature type="compositionally biased region" description="Basic and acidic residues" evidence="3">
    <location>
        <begin position="34"/>
        <end position="48"/>
    </location>
</feature>
<comment type="catalytic activity">
    <reaction evidence="1 2">
        <text>Thiol-dependent hydrolysis of ester, thioester, amide, peptide and isopeptide bonds formed by the C-terminal Gly of ubiquitin (a 76-residue protein attached to proteins as an intracellular targeting signal).</text>
        <dbReference type="EC" id="3.4.19.12"/>
    </reaction>
</comment>
<protein>
    <recommendedName>
        <fullName evidence="2">Ubiquitin carboxyl-terminal hydrolase</fullName>
        <ecNumber evidence="2">3.4.19.12</ecNumber>
    </recommendedName>
</protein>
<feature type="compositionally biased region" description="Polar residues" evidence="3">
    <location>
        <begin position="13"/>
        <end position="25"/>
    </location>
</feature>
<dbReference type="EMBL" id="LR791684">
    <property type="protein sequence ID" value="CAB3267546.1"/>
    <property type="molecule type" value="mRNA"/>
</dbReference>
<evidence type="ECO:0000256" key="3">
    <source>
        <dbReference type="SAM" id="MobiDB-lite"/>
    </source>
</evidence>
<dbReference type="PANTHER" id="PTHR21646:SF39">
    <property type="entry name" value="UBIQUITIN CARBOXYL-TERMINAL HYDROLASE 16"/>
    <property type="match status" value="1"/>
</dbReference>
<gene>
    <name evidence="5" type="primary">Usp16</name>
</gene>
<organism evidence="5">
    <name type="scientific">Phallusia mammillata</name>
    <dbReference type="NCBI Taxonomy" id="59560"/>
    <lineage>
        <taxon>Eukaryota</taxon>
        <taxon>Metazoa</taxon>
        <taxon>Chordata</taxon>
        <taxon>Tunicata</taxon>
        <taxon>Ascidiacea</taxon>
        <taxon>Phlebobranchia</taxon>
        <taxon>Ascidiidae</taxon>
        <taxon>Phallusia</taxon>
    </lineage>
</organism>
<dbReference type="GO" id="GO:0004843">
    <property type="term" value="F:cysteine-type deubiquitinase activity"/>
    <property type="evidence" value="ECO:0007669"/>
    <property type="project" value="UniProtKB-UniRule"/>
</dbReference>
<evidence type="ECO:0000256" key="2">
    <source>
        <dbReference type="RuleBase" id="RU366025"/>
    </source>
</evidence>
<dbReference type="PANTHER" id="PTHR21646">
    <property type="entry name" value="UBIQUITIN CARBOXYL-TERMINAL HYDROLASE"/>
    <property type="match status" value="1"/>
</dbReference>
<keyword evidence="2" id="KW-0833">Ubl conjugation pathway</keyword>
<feature type="compositionally biased region" description="Basic residues" evidence="3">
    <location>
        <begin position="1"/>
        <end position="12"/>
    </location>
</feature>
<feature type="region of interest" description="Disordered" evidence="3">
    <location>
        <begin position="1"/>
        <end position="48"/>
    </location>
</feature>
<dbReference type="CDD" id="cd02667">
    <property type="entry name" value="Peptidase_C19K"/>
    <property type="match status" value="1"/>
</dbReference>
<dbReference type="Gene3D" id="3.90.70.10">
    <property type="entry name" value="Cysteine proteinases"/>
    <property type="match status" value="2"/>
</dbReference>
<dbReference type="EC" id="3.4.19.12" evidence="2"/>
<dbReference type="AlphaFoldDB" id="A0A6F9DX49"/>
<evidence type="ECO:0000259" key="4">
    <source>
        <dbReference type="PROSITE" id="PS50235"/>
    </source>
</evidence>
<feature type="compositionally biased region" description="Basic and acidic residues" evidence="3">
    <location>
        <begin position="447"/>
        <end position="458"/>
    </location>
</feature>
<accession>A0A6F9DX49</accession>
<name>A0A6F9DX49_9ASCI</name>
<sequence length="712" mass="78959">MVKKRVKQRRSNAKQNQRNSNRTSPNVVKSVNSVEKEETLSEDDTKSEQCVETTLSATEEAQLPQPIGLQNLGNTCFFNSVMQNLWQTPSLHALLKHHKKLFDERATCTIVPNDESIPPLTYIPAVLGPTTLALLTFMEAAVSLRTIPPQNNQRRQVQRARVVSPKALFNQICNKNARFQGYQQQDSQELLHSLLGAIKLEDSKRKKLGILRALNLERAKAKDVPEETKATIKAYGIEVSENEPSIVDAVFGGTLLSSVLCDECGTVTGVKEPFCDISLPIIDDKRTFKPHHKTNGAKNTKKPMNGKGDNQASTETVDNTSTPLSKHARKKAKREAKKQSRQNFRSKQELFDEKLTEDNSPKSIDSLAKTIADDAICSALAALSISKDTEQLEQVSDKDENKRVKGGAINLITVELPGVEGTVNDAAKPESTVNSLQASCSEGSTCSDDKNTTEKDSSSEVEPYGEVAKTPVNKMNKKLTPESLFDTPLAHQPVKQKLSFCKDLPQSLGTRYQPKDQECSVQSCLHQFTMAEMLTGSNMFGCENCTKNQNPPGKQKVVYCSASKQMLIHTPPPVLIIHLKRFHQVGFNLRKVNKHVDIPILLDLAPFCTTDCKEFADEDSRILYHLYGIVEHAGSLSRGHYTAYVKVRSANDRLSALLINQQKCVPEYQEGAKSISPSAGVWYHISDTTVSKSSQAKALSSNAYLLFYERIL</sequence>
<dbReference type="Pfam" id="PF00443">
    <property type="entry name" value="UCH"/>
    <property type="match status" value="1"/>
</dbReference>
<dbReference type="SUPFAM" id="SSF54001">
    <property type="entry name" value="Cysteine proteinases"/>
    <property type="match status" value="1"/>
</dbReference>
<feature type="compositionally biased region" description="Polar residues" evidence="3">
    <location>
        <begin position="308"/>
        <end position="324"/>
    </location>
</feature>
<dbReference type="InterPro" id="IPR001394">
    <property type="entry name" value="Peptidase_C19_UCH"/>
</dbReference>
<reference evidence="5" key="1">
    <citation type="submission" date="2020-04" db="EMBL/GenBank/DDBJ databases">
        <authorList>
            <person name="Neveu A P."/>
        </authorList>
    </citation>
    <scope>NUCLEOTIDE SEQUENCE</scope>
    <source>
        <tissue evidence="5">Whole embryo</tissue>
    </source>
</reference>
<evidence type="ECO:0000313" key="5">
    <source>
        <dbReference type="EMBL" id="CAB3267546.1"/>
    </source>
</evidence>
<keyword evidence="2" id="KW-0645">Protease</keyword>
<dbReference type="PROSITE" id="PS50235">
    <property type="entry name" value="USP_3"/>
    <property type="match status" value="1"/>
</dbReference>
<feature type="region of interest" description="Disordered" evidence="3">
    <location>
        <begin position="423"/>
        <end position="464"/>
    </location>
</feature>
<comment type="similarity">
    <text evidence="2">Belongs to the peptidase C19 family.</text>
</comment>
<feature type="compositionally biased region" description="Basic and acidic residues" evidence="3">
    <location>
        <begin position="346"/>
        <end position="360"/>
    </location>
</feature>